<protein>
    <submittedName>
        <fullName evidence="2">MarR family transcriptional regulator</fullName>
    </submittedName>
</protein>
<dbReference type="Gene3D" id="1.10.10.10">
    <property type="entry name" value="Winged helix-like DNA-binding domain superfamily/Winged helix DNA-binding domain"/>
    <property type="match status" value="1"/>
</dbReference>
<dbReference type="EMBL" id="SGXD01000001">
    <property type="protein sequence ID" value="RZS91318.1"/>
    <property type="molecule type" value="Genomic_DNA"/>
</dbReference>
<keyword evidence="3" id="KW-1185">Reference proteome</keyword>
<name>A0A4Q7NWM4_9ACTN</name>
<dbReference type="SUPFAM" id="SSF46785">
    <property type="entry name" value="Winged helix' DNA-binding domain"/>
    <property type="match status" value="1"/>
</dbReference>
<feature type="domain" description="HTH marR-type" evidence="1">
    <location>
        <begin position="12"/>
        <end position="148"/>
    </location>
</feature>
<dbReference type="PANTHER" id="PTHR33164:SF99">
    <property type="entry name" value="MARR FAMILY REGULATORY PROTEIN"/>
    <property type="match status" value="1"/>
</dbReference>
<dbReference type="Proteomes" id="UP000293638">
    <property type="component" value="Unassembled WGS sequence"/>
</dbReference>
<dbReference type="PROSITE" id="PS50995">
    <property type="entry name" value="HTH_MARR_2"/>
    <property type="match status" value="1"/>
</dbReference>
<dbReference type="AlphaFoldDB" id="A0A4Q7NWM4"/>
<dbReference type="GO" id="GO:0006950">
    <property type="term" value="P:response to stress"/>
    <property type="evidence" value="ECO:0007669"/>
    <property type="project" value="TreeGrafter"/>
</dbReference>
<gene>
    <name evidence="2" type="ORF">EV189_0556</name>
</gene>
<dbReference type="SMART" id="SM00347">
    <property type="entry name" value="HTH_MARR"/>
    <property type="match status" value="1"/>
</dbReference>
<evidence type="ECO:0000313" key="2">
    <source>
        <dbReference type="EMBL" id="RZS91318.1"/>
    </source>
</evidence>
<dbReference type="Pfam" id="PF12802">
    <property type="entry name" value="MarR_2"/>
    <property type="match status" value="1"/>
</dbReference>
<proteinExistence type="predicted"/>
<reference evidence="2 3" key="1">
    <citation type="submission" date="2019-02" db="EMBL/GenBank/DDBJ databases">
        <title>Genomic Encyclopedia of Type Strains, Phase IV (KMG-IV): sequencing the most valuable type-strain genomes for metagenomic binning, comparative biology and taxonomic classification.</title>
        <authorList>
            <person name="Goeker M."/>
        </authorList>
    </citation>
    <scope>NUCLEOTIDE SEQUENCE [LARGE SCALE GENOMIC DNA]</scope>
    <source>
        <strain evidence="2 3">DSM 45622</strain>
    </source>
</reference>
<organism evidence="2 3">
    <name type="scientific">Motilibacter rhizosphaerae</name>
    <dbReference type="NCBI Taxonomy" id="598652"/>
    <lineage>
        <taxon>Bacteria</taxon>
        <taxon>Bacillati</taxon>
        <taxon>Actinomycetota</taxon>
        <taxon>Actinomycetes</taxon>
        <taxon>Motilibacterales</taxon>
        <taxon>Motilibacteraceae</taxon>
        <taxon>Motilibacter</taxon>
    </lineage>
</organism>
<accession>A0A4Q7NWM4</accession>
<dbReference type="InterPro" id="IPR036388">
    <property type="entry name" value="WH-like_DNA-bd_sf"/>
</dbReference>
<dbReference type="GO" id="GO:0003700">
    <property type="term" value="F:DNA-binding transcription factor activity"/>
    <property type="evidence" value="ECO:0007669"/>
    <property type="project" value="InterPro"/>
</dbReference>
<evidence type="ECO:0000313" key="3">
    <source>
        <dbReference type="Proteomes" id="UP000293638"/>
    </source>
</evidence>
<evidence type="ECO:0000259" key="1">
    <source>
        <dbReference type="PROSITE" id="PS50995"/>
    </source>
</evidence>
<dbReference type="InterPro" id="IPR000835">
    <property type="entry name" value="HTH_MarR-typ"/>
</dbReference>
<dbReference type="PRINTS" id="PR00598">
    <property type="entry name" value="HTHMARR"/>
</dbReference>
<dbReference type="RefSeq" id="WP_231116007.1">
    <property type="nucleotide sequence ID" value="NZ_SGXD01000001.1"/>
</dbReference>
<dbReference type="InterPro" id="IPR036390">
    <property type="entry name" value="WH_DNA-bd_sf"/>
</dbReference>
<dbReference type="PANTHER" id="PTHR33164">
    <property type="entry name" value="TRANSCRIPTIONAL REGULATOR, MARR FAMILY"/>
    <property type="match status" value="1"/>
</dbReference>
<sequence length="160" mass="18035">MTEDPRWLDEDESRAWRSIIDMHEGLAEFLDRRLRTDSGLSTADYRVLVHLSEAPDGRLRPRALQQLLHWEKGRLSQHLTRMEGRGLVTREPCADDLRGSVTAITPRGRELIGTAAARHVAVVRAAVVDLLSREELAVLAGLSERVRQQVAALEAERDRA</sequence>
<dbReference type="InterPro" id="IPR039422">
    <property type="entry name" value="MarR/SlyA-like"/>
</dbReference>
<comment type="caution">
    <text evidence="2">The sequence shown here is derived from an EMBL/GenBank/DDBJ whole genome shotgun (WGS) entry which is preliminary data.</text>
</comment>